<dbReference type="Pfam" id="PF00271">
    <property type="entry name" value="Helicase_C"/>
    <property type="match status" value="1"/>
</dbReference>
<keyword evidence="9" id="KW-1185">Reference proteome</keyword>
<evidence type="ECO:0000256" key="2">
    <source>
        <dbReference type="ARBA" id="ARBA00023125"/>
    </source>
</evidence>
<gene>
    <name evidence="8" type="ORF">MAR_026737</name>
</gene>
<evidence type="ECO:0000256" key="6">
    <source>
        <dbReference type="ARBA" id="ARBA00044566"/>
    </source>
</evidence>
<reference evidence="8" key="1">
    <citation type="submission" date="2022-11" db="EMBL/GenBank/DDBJ databases">
        <title>Centuries of genome instability and evolution in soft-shell clam transmissible cancer (bioRxiv).</title>
        <authorList>
            <person name="Hart S.F.M."/>
            <person name="Yonemitsu M.A."/>
            <person name="Giersch R.M."/>
            <person name="Beal B.F."/>
            <person name="Arriagada G."/>
            <person name="Davis B.W."/>
            <person name="Ostrander E.A."/>
            <person name="Goff S.P."/>
            <person name="Metzger M.J."/>
        </authorList>
    </citation>
    <scope>NUCLEOTIDE SEQUENCE</scope>
    <source>
        <strain evidence="8">MELC-2E11</strain>
        <tissue evidence="8">Siphon/mantle</tissue>
    </source>
</reference>
<comment type="catalytic activity">
    <reaction evidence="4">
        <text>Couples ATP hydrolysis with the unwinding of duplex DNA by translocating in the 3'-5' direction.</text>
        <dbReference type="EC" id="5.6.2.4"/>
    </reaction>
</comment>
<dbReference type="Gene3D" id="3.40.50.300">
    <property type="entry name" value="P-loop containing nucleotide triphosphate hydrolases"/>
    <property type="match status" value="1"/>
</dbReference>
<feature type="domain" description="Helicase C-terminal" evidence="7">
    <location>
        <begin position="47"/>
        <end position="211"/>
    </location>
</feature>
<evidence type="ECO:0000313" key="9">
    <source>
        <dbReference type="Proteomes" id="UP001164746"/>
    </source>
</evidence>
<proteinExistence type="inferred from homology"/>
<evidence type="ECO:0000256" key="3">
    <source>
        <dbReference type="ARBA" id="ARBA00023235"/>
    </source>
</evidence>
<name>A0ABY7ETL4_MYAAR</name>
<organism evidence="8 9">
    <name type="scientific">Mya arenaria</name>
    <name type="common">Soft-shell clam</name>
    <dbReference type="NCBI Taxonomy" id="6604"/>
    <lineage>
        <taxon>Eukaryota</taxon>
        <taxon>Metazoa</taxon>
        <taxon>Spiralia</taxon>
        <taxon>Lophotrochozoa</taxon>
        <taxon>Mollusca</taxon>
        <taxon>Bivalvia</taxon>
        <taxon>Autobranchia</taxon>
        <taxon>Heteroconchia</taxon>
        <taxon>Euheterodonta</taxon>
        <taxon>Imparidentia</taxon>
        <taxon>Neoheterodontei</taxon>
        <taxon>Myida</taxon>
        <taxon>Myoidea</taxon>
        <taxon>Myidae</taxon>
        <taxon>Mya</taxon>
    </lineage>
</organism>
<dbReference type="SMART" id="SM00490">
    <property type="entry name" value="HELICc"/>
    <property type="match status" value="1"/>
</dbReference>
<dbReference type="SUPFAM" id="SSF52540">
    <property type="entry name" value="P-loop containing nucleoside triphosphate hydrolases"/>
    <property type="match status" value="1"/>
</dbReference>
<dbReference type="PROSITE" id="PS51194">
    <property type="entry name" value="HELICASE_CTER"/>
    <property type="match status" value="1"/>
</dbReference>
<dbReference type="EC" id="5.6.2.4" evidence="5"/>
<sequence length="228" mass="25589">MKDCHIAGASPAKDNIVLIVRKRPSPNAKGNIASPPYDFIFQRAISDLNNQLDSYPLTVIYCKSMQWIGYGYEMARQLLGDNFYAGEKTPQNARVLKKSIHSSLQKPEEDCSIRLIISSVALGIGADLTHVKRVIHAGPPTTMETYVQEIGRSGRAGTSAQAILYYNNTDLAVQQMRKEMKDYCQGDTCHRELINEYFGFKTINKPTECCSKCQPELGLEWDFDNLSI</sequence>
<protein>
    <recommendedName>
        <fullName evidence="5">DNA 3'-5' helicase</fullName>
        <ecNumber evidence="5">5.6.2.4</ecNumber>
    </recommendedName>
    <alternativeName>
        <fullName evidence="6">DNA 3'-5' helicase Q1</fullName>
    </alternativeName>
</protein>
<evidence type="ECO:0000256" key="4">
    <source>
        <dbReference type="ARBA" id="ARBA00034617"/>
    </source>
</evidence>
<dbReference type="InterPro" id="IPR027417">
    <property type="entry name" value="P-loop_NTPase"/>
</dbReference>
<dbReference type="PANTHER" id="PTHR13710:SF105">
    <property type="entry name" value="ATP-DEPENDENT DNA HELICASE Q1"/>
    <property type="match status" value="1"/>
</dbReference>
<dbReference type="EMBL" id="CP111019">
    <property type="protein sequence ID" value="WAR12557.1"/>
    <property type="molecule type" value="Genomic_DNA"/>
</dbReference>
<accession>A0ABY7ETL4</accession>
<keyword evidence="2" id="KW-0238">DNA-binding</keyword>
<dbReference type="InterPro" id="IPR001650">
    <property type="entry name" value="Helicase_C-like"/>
</dbReference>
<keyword evidence="3" id="KW-0413">Isomerase</keyword>
<evidence type="ECO:0000256" key="5">
    <source>
        <dbReference type="ARBA" id="ARBA00034808"/>
    </source>
</evidence>
<dbReference type="PANTHER" id="PTHR13710">
    <property type="entry name" value="DNA HELICASE RECQ FAMILY MEMBER"/>
    <property type="match status" value="1"/>
</dbReference>
<dbReference type="Proteomes" id="UP001164746">
    <property type="component" value="Chromosome 8"/>
</dbReference>
<evidence type="ECO:0000313" key="8">
    <source>
        <dbReference type="EMBL" id="WAR12557.1"/>
    </source>
</evidence>
<evidence type="ECO:0000256" key="1">
    <source>
        <dbReference type="ARBA" id="ARBA00005446"/>
    </source>
</evidence>
<comment type="similarity">
    <text evidence="1">Belongs to the helicase family. RecQ subfamily.</text>
</comment>
<evidence type="ECO:0000259" key="7">
    <source>
        <dbReference type="PROSITE" id="PS51194"/>
    </source>
</evidence>